<dbReference type="InterPro" id="IPR036388">
    <property type="entry name" value="WH-like_DNA-bd_sf"/>
</dbReference>
<evidence type="ECO:0000256" key="2">
    <source>
        <dbReference type="ARBA" id="ARBA00023125"/>
    </source>
</evidence>
<dbReference type="Pfam" id="PF07729">
    <property type="entry name" value="FCD"/>
    <property type="match status" value="1"/>
</dbReference>
<evidence type="ECO:0000259" key="4">
    <source>
        <dbReference type="PROSITE" id="PS50949"/>
    </source>
</evidence>
<reference evidence="6" key="1">
    <citation type="submission" date="2010-03" db="EMBL/GenBank/DDBJ databases">
        <title>The genome sequence of Synergistetes sp. SGP1.</title>
        <authorList>
            <consortium name="metaHIT consortium -- http://www.metahit.eu/"/>
            <person name="Pajon A."/>
            <person name="Turner K."/>
            <person name="Parkhill J."/>
            <person name="Wade W."/>
            <person name="Vartoukian S."/>
        </authorList>
    </citation>
    <scope>NUCLEOTIDE SEQUENCE [LARGE SCALE GENOMIC DNA]</scope>
    <source>
        <strain evidence="6">SGP1</strain>
    </source>
</reference>
<dbReference type="PANTHER" id="PTHR43537">
    <property type="entry name" value="TRANSCRIPTIONAL REGULATOR, GNTR FAMILY"/>
    <property type="match status" value="1"/>
</dbReference>
<sequence>MPIPQIKPGGSRESARAQVYRQLQDWIVDGTMQPGERISDQDVAEYFSVSRTPVREALQLLSEQGFVRVEPSRGTHVSPLNGDLAYSIYEALSSLSGCAAKLACQKQKKGDIARLRELNGDFERAVAAGEHDRLSNLDNVFHKFILKMADNPYISDAVLNLTMHSNRYENLYFREGTDRMESVREHEALIRALEVRDDEESARAAEENWLGFYRRRLQKML</sequence>
<evidence type="ECO:0000313" key="6">
    <source>
        <dbReference type="Proteomes" id="UP000008957"/>
    </source>
</evidence>
<dbReference type="InterPro" id="IPR011711">
    <property type="entry name" value="GntR_C"/>
</dbReference>
<dbReference type="PROSITE" id="PS50949">
    <property type="entry name" value="HTH_GNTR"/>
    <property type="match status" value="1"/>
</dbReference>
<dbReference type="RefSeq" id="WP_015557141.1">
    <property type="nucleotide sequence ID" value="NC_021038.1"/>
</dbReference>
<dbReference type="KEGG" id="sbr:SY1_23380"/>
<name>A0AB94IZ29_9BACT</name>
<keyword evidence="2" id="KW-0238">DNA-binding</keyword>
<dbReference type="PANTHER" id="PTHR43537:SF5">
    <property type="entry name" value="UXU OPERON TRANSCRIPTIONAL REGULATOR"/>
    <property type="match status" value="1"/>
</dbReference>
<evidence type="ECO:0000256" key="1">
    <source>
        <dbReference type="ARBA" id="ARBA00023015"/>
    </source>
</evidence>
<feature type="domain" description="HTH gntR-type" evidence="4">
    <location>
        <begin position="13"/>
        <end position="80"/>
    </location>
</feature>
<dbReference type="AlphaFoldDB" id="A0AB94IZ29"/>
<evidence type="ECO:0000256" key="3">
    <source>
        <dbReference type="ARBA" id="ARBA00023163"/>
    </source>
</evidence>
<dbReference type="CDD" id="cd07377">
    <property type="entry name" value="WHTH_GntR"/>
    <property type="match status" value="1"/>
</dbReference>
<keyword evidence="1" id="KW-0805">Transcription regulation</keyword>
<evidence type="ECO:0000313" key="5">
    <source>
        <dbReference type="EMBL" id="CBL28995.1"/>
    </source>
</evidence>
<organism evidence="5 6">
    <name type="scientific">Fretibacterium fastidiosum</name>
    <dbReference type="NCBI Taxonomy" id="651822"/>
    <lineage>
        <taxon>Bacteria</taxon>
        <taxon>Thermotogati</taxon>
        <taxon>Synergistota</taxon>
        <taxon>Synergistia</taxon>
        <taxon>Synergistales</taxon>
        <taxon>Aminobacteriaceae</taxon>
        <taxon>Fretibacterium</taxon>
    </lineage>
</organism>
<reference evidence="5 6" key="2">
    <citation type="submission" date="2010-03" db="EMBL/GenBank/DDBJ databases">
        <authorList>
            <person name="Pajon A."/>
        </authorList>
    </citation>
    <scope>NUCLEOTIDE SEQUENCE [LARGE SCALE GENOMIC DNA]</scope>
    <source>
        <strain evidence="5 6">SGP1</strain>
    </source>
</reference>
<dbReference type="InterPro" id="IPR036390">
    <property type="entry name" value="WH_DNA-bd_sf"/>
</dbReference>
<dbReference type="Pfam" id="PF00392">
    <property type="entry name" value="GntR"/>
    <property type="match status" value="1"/>
</dbReference>
<dbReference type="SUPFAM" id="SSF48008">
    <property type="entry name" value="GntR ligand-binding domain-like"/>
    <property type="match status" value="1"/>
</dbReference>
<dbReference type="SMART" id="SM00345">
    <property type="entry name" value="HTH_GNTR"/>
    <property type="match status" value="1"/>
</dbReference>
<dbReference type="Gene3D" id="1.20.120.530">
    <property type="entry name" value="GntR ligand-binding domain-like"/>
    <property type="match status" value="1"/>
</dbReference>
<dbReference type="GO" id="GO:0003677">
    <property type="term" value="F:DNA binding"/>
    <property type="evidence" value="ECO:0007669"/>
    <property type="project" value="UniProtKB-KW"/>
</dbReference>
<dbReference type="SUPFAM" id="SSF46785">
    <property type="entry name" value="Winged helix' DNA-binding domain"/>
    <property type="match status" value="1"/>
</dbReference>
<proteinExistence type="predicted"/>
<keyword evidence="3" id="KW-0804">Transcription</keyword>
<dbReference type="Proteomes" id="UP000008957">
    <property type="component" value="Chromosome"/>
</dbReference>
<dbReference type="GO" id="GO:0003700">
    <property type="term" value="F:DNA-binding transcription factor activity"/>
    <property type="evidence" value="ECO:0007669"/>
    <property type="project" value="InterPro"/>
</dbReference>
<keyword evidence="6" id="KW-1185">Reference proteome</keyword>
<accession>A0AB94IZ29</accession>
<dbReference type="PRINTS" id="PR00035">
    <property type="entry name" value="HTHGNTR"/>
</dbReference>
<dbReference type="Gene3D" id="1.10.10.10">
    <property type="entry name" value="Winged helix-like DNA-binding domain superfamily/Winged helix DNA-binding domain"/>
    <property type="match status" value="1"/>
</dbReference>
<dbReference type="InterPro" id="IPR008920">
    <property type="entry name" value="TF_FadR/GntR_C"/>
</dbReference>
<dbReference type="InterPro" id="IPR000524">
    <property type="entry name" value="Tscrpt_reg_HTH_GntR"/>
</dbReference>
<dbReference type="EMBL" id="FP929056">
    <property type="protein sequence ID" value="CBL28995.1"/>
    <property type="molecule type" value="Genomic_DNA"/>
</dbReference>
<protein>
    <submittedName>
        <fullName evidence="5">Transcriptional regulators</fullName>
    </submittedName>
</protein>
<gene>
    <name evidence="5" type="ORF">SY1_23380</name>
</gene>
<dbReference type="SMART" id="SM00895">
    <property type="entry name" value="FCD"/>
    <property type="match status" value="1"/>
</dbReference>